<gene>
    <name evidence="5" type="ORF">J2T15_003051</name>
</gene>
<feature type="transmembrane region" description="Helical" evidence="3">
    <location>
        <begin position="214"/>
        <end position="237"/>
    </location>
</feature>
<comment type="caution">
    <text evidence="5">The sequence shown here is derived from an EMBL/GenBank/DDBJ whole genome shotgun (WGS) entry which is preliminary data.</text>
</comment>
<comment type="subcellular location">
    <subcellularLocation>
        <location evidence="1">Membrane</location>
    </subcellularLocation>
</comment>
<name>A0ABT9U1W6_PAEHA</name>
<feature type="transmembrane region" description="Helical" evidence="3">
    <location>
        <begin position="249"/>
        <end position="272"/>
    </location>
</feature>
<evidence type="ECO:0000313" key="6">
    <source>
        <dbReference type="Proteomes" id="UP001229346"/>
    </source>
</evidence>
<dbReference type="InterPro" id="IPR002656">
    <property type="entry name" value="Acyl_transf_3_dom"/>
</dbReference>
<dbReference type="PANTHER" id="PTHR23028">
    <property type="entry name" value="ACETYLTRANSFERASE"/>
    <property type="match status" value="1"/>
</dbReference>
<dbReference type="PANTHER" id="PTHR23028:SF131">
    <property type="entry name" value="BLR2367 PROTEIN"/>
    <property type="match status" value="1"/>
</dbReference>
<evidence type="ECO:0000259" key="4">
    <source>
        <dbReference type="Pfam" id="PF01757"/>
    </source>
</evidence>
<keyword evidence="3" id="KW-0812">Transmembrane</keyword>
<feature type="transmembrane region" description="Helical" evidence="3">
    <location>
        <begin position="345"/>
        <end position="363"/>
    </location>
</feature>
<feature type="transmembrane region" description="Helical" evidence="3">
    <location>
        <begin position="62"/>
        <end position="79"/>
    </location>
</feature>
<proteinExistence type="inferred from homology"/>
<keyword evidence="3" id="KW-1133">Transmembrane helix</keyword>
<feature type="transmembrane region" description="Helical" evidence="3">
    <location>
        <begin position="318"/>
        <end position="339"/>
    </location>
</feature>
<dbReference type="Pfam" id="PF01757">
    <property type="entry name" value="Acyl_transf_3"/>
    <property type="match status" value="1"/>
</dbReference>
<evidence type="ECO:0000313" key="5">
    <source>
        <dbReference type="EMBL" id="MDQ0113610.1"/>
    </source>
</evidence>
<feature type="transmembrane region" description="Helical" evidence="3">
    <location>
        <begin position="157"/>
        <end position="177"/>
    </location>
</feature>
<reference evidence="5 6" key="1">
    <citation type="submission" date="2023-07" db="EMBL/GenBank/DDBJ databases">
        <title>Sorghum-associated microbial communities from plants grown in Nebraska, USA.</title>
        <authorList>
            <person name="Schachtman D."/>
        </authorList>
    </citation>
    <scope>NUCLEOTIDE SEQUENCE [LARGE SCALE GENOMIC DNA]</scope>
    <source>
        <strain evidence="5 6">CC482</strain>
    </source>
</reference>
<comment type="similarity">
    <text evidence="2">Belongs to the acyltransferase 3 family.</text>
</comment>
<dbReference type="InterPro" id="IPR050879">
    <property type="entry name" value="Acyltransferase_3"/>
</dbReference>
<feature type="domain" description="Acyltransferase 3" evidence="4">
    <location>
        <begin position="7"/>
        <end position="347"/>
    </location>
</feature>
<organism evidence="5 6">
    <name type="scientific">Paenibacillus harenae</name>
    <dbReference type="NCBI Taxonomy" id="306543"/>
    <lineage>
        <taxon>Bacteria</taxon>
        <taxon>Bacillati</taxon>
        <taxon>Bacillota</taxon>
        <taxon>Bacilli</taxon>
        <taxon>Bacillales</taxon>
        <taxon>Paenibacillaceae</taxon>
        <taxon>Paenibacillus</taxon>
    </lineage>
</organism>
<feature type="transmembrane region" description="Helical" evidence="3">
    <location>
        <begin position="99"/>
        <end position="116"/>
    </location>
</feature>
<evidence type="ECO:0000256" key="2">
    <source>
        <dbReference type="ARBA" id="ARBA00007400"/>
    </source>
</evidence>
<feature type="transmembrane region" description="Helical" evidence="3">
    <location>
        <begin position="12"/>
        <end position="32"/>
    </location>
</feature>
<protein>
    <submittedName>
        <fullName evidence="5">Peptidoglycan/LPS O-acetylase OafA/YrhL</fullName>
    </submittedName>
</protein>
<accession>A0ABT9U1W6</accession>
<dbReference type="Proteomes" id="UP001229346">
    <property type="component" value="Unassembled WGS sequence"/>
</dbReference>
<dbReference type="EMBL" id="JAUSSU010000005">
    <property type="protein sequence ID" value="MDQ0113610.1"/>
    <property type="molecule type" value="Genomic_DNA"/>
</dbReference>
<evidence type="ECO:0000256" key="1">
    <source>
        <dbReference type="ARBA" id="ARBA00004370"/>
    </source>
</evidence>
<feature type="transmembrane region" description="Helical" evidence="3">
    <location>
        <begin position="184"/>
        <end position="202"/>
    </location>
</feature>
<keyword evidence="6" id="KW-1185">Reference proteome</keyword>
<feature type="transmembrane region" description="Helical" evidence="3">
    <location>
        <begin position="278"/>
        <end position="297"/>
    </location>
</feature>
<evidence type="ECO:0000256" key="3">
    <source>
        <dbReference type="SAM" id="Phobius"/>
    </source>
</evidence>
<sequence length="395" mass="44998">MSNNRIKSLDSLRGIASMIVVIFHCLIAFTIFEQANFNRFANDFLKYFTITPLHTLWAGREAVLLFFVLSGFVLAIPFFEGKTQSYGAYAIRRFCRIYIPYIVLMLASALLLTFFLEYKDIQGLSGSYDNRWNHPVTLKAIIAYFLMENHDTTNVNGVVWTLFHEMRISLILPLFLLIIRRFNLIGAAILSLGLNFLIYFALDSWAAMLDEGRLLIMVKAVRWSMYYCTCFILGALLSKYRNKLPKLKIAYTAVLVAVSLVLINCRWMVVLFQVKDQRITDVITIAGILLLFAAVLSSDRLNSFLSLKPFTWLGQISFSLYLVHIPVMMIITIFLGKIIPIEAAFLLVPLASLPVAHFTYKYVELPSNKLGRSIANAIEGRRKKNSKNVPISRAV</sequence>
<dbReference type="RefSeq" id="WP_307204818.1">
    <property type="nucleotide sequence ID" value="NZ_JAUSSU010000005.1"/>
</dbReference>
<keyword evidence="3" id="KW-0472">Membrane</keyword>